<feature type="transmembrane region" description="Helical" evidence="6">
    <location>
        <begin position="277"/>
        <end position="300"/>
    </location>
</feature>
<feature type="transmembrane region" description="Helical" evidence="6">
    <location>
        <begin position="492"/>
        <end position="512"/>
    </location>
</feature>
<dbReference type="STRING" id="1157962.A0A250WZH0"/>
<evidence type="ECO:0000256" key="4">
    <source>
        <dbReference type="ARBA" id="ARBA00023136"/>
    </source>
</evidence>
<dbReference type="PANTHER" id="PTHR12778:SF9">
    <property type="entry name" value="ACETYL-COENZYME A TRANSPORTER 1"/>
    <property type="match status" value="1"/>
</dbReference>
<feature type="transmembrane region" description="Helical" evidence="6">
    <location>
        <begin position="369"/>
        <end position="387"/>
    </location>
</feature>
<name>A0A250WZH0_9CHLO</name>
<feature type="transmembrane region" description="Helical" evidence="6">
    <location>
        <begin position="710"/>
        <end position="729"/>
    </location>
</feature>
<comment type="caution">
    <text evidence="7">The sequence shown here is derived from an EMBL/GenBank/DDBJ whole genome shotgun (WGS) entry which is preliminary data.</text>
</comment>
<dbReference type="GO" id="GO:0008521">
    <property type="term" value="F:acetyl-CoA transmembrane transporter activity"/>
    <property type="evidence" value="ECO:0007669"/>
    <property type="project" value="InterPro"/>
</dbReference>
<protein>
    <submittedName>
        <fullName evidence="7">Uncharacterized protein</fullName>
    </submittedName>
</protein>
<dbReference type="AlphaFoldDB" id="A0A250WZH0"/>
<evidence type="ECO:0000256" key="6">
    <source>
        <dbReference type="SAM" id="Phobius"/>
    </source>
</evidence>
<feature type="transmembrane region" description="Helical" evidence="6">
    <location>
        <begin position="532"/>
        <end position="556"/>
    </location>
</feature>
<keyword evidence="8" id="KW-1185">Reference proteome</keyword>
<evidence type="ECO:0000313" key="7">
    <source>
        <dbReference type="EMBL" id="GAX76176.1"/>
    </source>
</evidence>
<dbReference type="EMBL" id="BEGY01000016">
    <property type="protein sequence ID" value="GAX76176.1"/>
    <property type="molecule type" value="Genomic_DNA"/>
</dbReference>
<keyword evidence="4 6" id="KW-0472">Membrane</keyword>
<dbReference type="PANTHER" id="PTHR12778">
    <property type="entry name" value="SOLUTE CARRIER FAMILY 33 ACETYL-COA TRANSPORTER -RELATED"/>
    <property type="match status" value="1"/>
</dbReference>
<accession>A0A250WZH0</accession>
<dbReference type="Gene3D" id="1.20.1250.20">
    <property type="entry name" value="MFS general substrate transporter like domains"/>
    <property type="match status" value="1"/>
</dbReference>
<organism evidence="7 8">
    <name type="scientific">Chlamydomonas eustigma</name>
    <dbReference type="NCBI Taxonomy" id="1157962"/>
    <lineage>
        <taxon>Eukaryota</taxon>
        <taxon>Viridiplantae</taxon>
        <taxon>Chlorophyta</taxon>
        <taxon>core chlorophytes</taxon>
        <taxon>Chlorophyceae</taxon>
        <taxon>CS clade</taxon>
        <taxon>Chlamydomonadales</taxon>
        <taxon>Chlamydomonadaceae</taxon>
        <taxon>Chlamydomonas</taxon>
    </lineage>
</organism>
<evidence type="ECO:0000256" key="3">
    <source>
        <dbReference type="ARBA" id="ARBA00022989"/>
    </source>
</evidence>
<dbReference type="InterPro" id="IPR024371">
    <property type="entry name" value="AcetylCoA_trans_1-like"/>
</dbReference>
<dbReference type="InterPro" id="IPR004752">
    <property type="entry name" value="AmpG_permease/AT-1"/>
</dbReference>
<feature type="transmembrane region" description="Helical" evidence="6">
    <location>
        <begin position="179"/>
        <end position="203"/>
    </location>
</feature>
<dbReference type="OrthoDB" id="6415790at2759"/>
<proteinExistence type="predicted"/>
<dbReference type="Proteomes" id="UP000232323">
    <property type="component" value="Unassembled WGS sequence"/>
</dbReference>
<feature type="transmembrane region" description="Helical" evidence="6">
    <location>
        <begin position="631"/>
        <end position="650"/>
    </location>
</feature>
<keyword evidence="2 6" id="KW-0812">Transmembrane</keyword>
<comment type="subcellular location">
    <subcellularLocation>
        <location evidence="1">Membrane</location>
        <topology evidence="1">Multi-pass membrane protein</topology>
    </subcellularLocation>
</comment>
<evidence type="ECO:0000256" key="1">
    <source>
        <dbReference type="ARBA" id="ARBA00004141"/>
    </source>
</evidence>
<feature type="transmembrane region" description="Helical" evidence="6">
    <location>
        <begin position="246"/>
        <end position="265"/>
    </location>
</feature>
<dbReference type="GO" id="GO:0016020">
    <property type="term" value="C:membrane"/>
    <property type="evidence" value="ECO:0007669"/>
    <property type="project" value="UniProtKB-SubCell"/>
</dbReference>
<evidence type="ECO:0000256" key="5">
    <source>
        <dbReference type="SAM" id="MobiDB-lite"/>
    </source>
</evidence>
<evidence type="ECO:0000313" key="8">
    <source>
        <dbReference type="Proteomes" id="UP000232323"/>
    </source>
</evidence>
<dbReference type="GO" id="GO:0035348">
    <property type="term" value="P:acetyl-CoA transmembrane transport"/>
    <property type="evidence" value="ECO:0007669"/>
    <property type="project" value="InterPro"/>
</dbReference>
<feature type="compositionally biased region" description="Polar residues" evidence="5">
    <location>
        <begin position="106"/>
        <end position="117"/>
    </location>
</feature>
<sequence>MPSTRSSIRFIDTLANNPDSSAKESDRIVQGNESTQHTKKTYVKASPKNTPSSRDMHDSPPRRQLRSPSSTPIKDKSRNININCQKDSVKGSDDERLKSNRRRQTYTDSLQGSSSLMKNAESHHISVPDRDVPLTAHIAHHESRQLQQNSVQVNESKMGTEVDGTHHEQLLWQERWNMALLVLLYMMQGVPLGLTTGAMPFMLQSKLSFTQVGVFSMAATPYSMKLLWSPIVDSCFSSNFGRRKSWIIPVQLITAAMLIFCSQHIESLYKAADVSNLTLLFTLFVFMAATQDIAVDGWALTLLSAPNVAYASTCQTIGTTLGYFTSFTVFLALNSGQFCDDYIRSWSLSQVLGLDPPGQKLALVTLQGYLQFWGWFFVLATVTIAFFKKEKNFTEEEEKERAKCEDVEQRGTAALNCALEPHKTEATPLNKRNLTTTKRRASSNGLQSNVDARPPVADIPINAPNFLQLDHQDNRSSVLSEVLEAYKQLVGVLRLPAVWGLSAFLLSYRLGFLSTEGAYSLKLIDKGVGKEALAFLVLLQFPVELGSAVLAGRWASSHSPFAPFITGYFLRLVVCGALLLITASFPPGAKSVSEHFGPFTLLAGVNLVQSFASTLTFTALGSLFNKVCDPAMGGAYLTLLNTIANMGYMLPRAPLFLLMDRLTTSGCADGIGSETLNHLAPFCPKKVKDLGAHNACTEAGGSCYVISDGFYIISWVCLAVGALLGMMYWRLLPILVSLPLSNWRAGKK</sequence>
<dbReference type="SUPFAM" id="SSF103473">
    <property type="entry name" value="MFS general substrate transporter"/>
    <property type="match status" value="1"/>
</dbReference>
<dbReference type="Pfam" id="PF13000">
    <property type="entry name" value="Acatn"/>
    <property type="match status" value="2"/>
</dbReference>
<evidence type="ECO:0000256" key="2">
    <source>
        <dbReference type="ARBA" id="ARBA00022692"/>
    </source>
</evidence>
<reference evidence="7 8" key="1">
    <citation type="submission" date="2017-08" db="EMBL/GenBank/DDBJ databases">
        <title>Acidophilic green algal genome provides insights into adaptation to an acidic environment.</title>
        <authorList>
            <person name="Hirooka S."/>
            <person name="Hirose Y."/>
            <person name="Kanesaki Y."/>
            <person name="Higuchi S."/>
            <person name="Fujiwara T."/>
            <person name="Onuma R."/>
            <person name="Era A."/>
            <person name="Ohbayashi R."/>
            <person name="Uzuka A."/>
            <person name="Nozaki H."/>
            <person name="Yoshikawa H."/>
            <person name="Miyagishima S.Y."/>
        </authorList>
    </citation>
    <scope>NUCLEOTIDE SEQUENCE [LARGE SCALE GENOMIC DNA]</scope>
    <source>
        <strain evidence="7 8">NIES-2499</strain>
    </source>
</reference>
<feature type="transmembrane region" description="Helical" evidence="6">
    <location>
        <begin position="601"/>
        <end position="624"/>
    </location>
</feature>
<feature type="region of interest" description="Disordered" evidence="5">
    <location>
        <begin position="1"/>
        <end position="124"/>
    </location>
</feature>
<dbReference type="InterPro" id="IPR036259">
    <property type="entry name" value="MFS_trans_sf"/>
</dbReference>
<keyword evidence="3 6" id="KW-1133">Transmembrane helix</keyword>
<gene>
    <name evidence="7" type="ORF">CEUSTIGMA_g3620.t1</name>
</gene>
<feature type="compositionally biased region" description="Basic and acidic residues" evidence="5">
    <location>
        <begin position="87"/>
        <end position="98"/>
    </location>
</feature>
<feature type="transmembrane region" description="Helical" evidence="6">
    <location>
        <begin position="568"/>
        <end position="589"/>
    </location>
</feature>